<organism evidence="3 4">
    <name type="scientific">Streptomyces indicus</name>
    <dbReference type="NCBI Taxonomy" id="417292"/>
    <lineage>
        <taxon>Bacteria</taxon>
        <taxon>Bacillati</taxon>
        <taxon>Actinomycetota</taxon>
        <taxon>Actinomycetes</taxon>
        <taxon>Kitasatosporales</taxon>
        <taxon>Streptomycetaceae</taxon>
        <taxon>Streptomyces</taxon>
    </lineage>
</organism>
<evidence type="ECO:0000259" key="2">
    <source>
        <dbReference type="Pfam" id="PF06259"/>
    </source>
</evidence>
<keyword evidence="1" id="KW-1133">Transmembrane helix</keyword>
<dbReference type="AlphaFoldDB" id="A0A1G9IL02"/>
<feature type="transmembrane region" description="Helical" evidence="1">
    <location>
        <begin position="12"/>
        <end position="34"/>
    </location>
</feature>
<dbReference type="OrthoDB" id="5170249at2"/>
<evidence type="ECO:0000313" key="4">
    <source>
        <dbReference type="Proteomes" id="UP000199155"/>
    </source>
</evidence>
<dbReference type="Pfam" id="PF06259">
    <property type="entry name" value="Abhydrolase_8"/>
    <property type="match status" value="1"/>
</dbReference>
<evidence type="ECO:0000313" key="3">
    <source>
        <dbReference type="EMBL" id="SDL25959.1"/>
    </source>
</evidence>
<name>A0A1G9IL02_9ACTN</name>
<dbReference type="EMBL" id="FNFF01000024">
    <property type="protein sequence ID" value="SDL25959.1"/>
    <property type="molecule type" value="Genomic_DNA"/>
</dbReference>
<dbReference type="STRING" id="417292.SAMN05421806_12434"/>
<proteinExistence type="predicted"/>
<gene>
    <name evidence="3" type="ORF">SAMN05421806_12434</name>
</gene>
<feature type="domain" description="DUF1023" evidence="2">
    <location>
        <begin position="157"/>
        <end position="330"/>
    </location>
</feature>
<sequence length="396" mass="42705">MTSFDSSPSLNVWRALLAIAVVFVMLTATGWTAVRSKGGSTPLEAALAAWNRGTVDGRDLPDPDAPAQRIARFFATLGAAQQDRLAQRYSLVVGNLNGAPVQLRYEANRHSLRRAVEVERERMGDVRLSESGRREAGRRMHRFESFLKPRRHILAFDPSGRGRVAEVLGNLEKAERISIVVPGVDTDVLTFQKTWGRYSATSGMSRALYRTQRAESRDTRTAVIAWADYTAPAGVGMDAFTVRSAEQGAKRLTSLVRALPGKAPTALYCHSYGSVVCGLAAHELPPRVRDIAVAGSPGMRAETAADLGTGARVWAMRDADDWIADVPHLEVGSFGLGVDPVSDGFGARVLSSADSVGHTGYFEPGTESLRNFARIGVGRFDEVSCADGGDGCRTQV</sequence>
<dbReference type="RefSeq" id="WP_093617402.1">
    <property type="nucleotide sequence ID" value="NZ_FNFF01000024.1"/>
</dbReference>
<keyword evidence="4" id="KW-1185">Reference proteome</keyword>
<dbReference type="GO" id="GO:0016787">
    <property type="term" value="F:hydrolase activity"/>
    <property type="evidence" value="ECO:0007669"/>
    <property type="project" value="UniProtKB-KW"/>
</dbReference>
<reference evidence="3 4" key="1">
    <citation type="submission" date="2016-10" db="EMBL/GenBank/DDBJ databases">
        <authorList>
            <person name="de Groot N.N."/>
        </authorList>
    </citation>
    <scope>NUCLEOTIDE SEQUENCE [LARGE SCALE GENOMIC DNA]</scope>
    <source>
        <strain evidence="3 4">CGMCC 4.5727</strain>
    </source>
</reference>
<dbReference type="InterPro" id="IPR029058">
    <property type="entry name" value="AB_hydrolase_fold"/>
</dbReference>
<evidence type="ECO:0000256" key="1">
    <source>
        <dbReference type="SAM" id="Phobius"/>
    </source>
</evidence>
<keyword evidence="3" id="KW-0378">Hydrolase</keyword>
<dbReference type="InterPro" id="IPR010427">
    <property type="entry name" value="DUF1023"/>
</dbReference>
<accession>A0A1G9IL02</accession>
<keyword evidence="1" id="KW-0472">Membrane</keyword>
<dbReference type="SUPFAM" id="SSF53474">
    <property type="entry name" value="alpha/beta-Hydrolases"/>
    <property type="match status" value="1"/>
</dbReference>
<dbReference type="Proteomes" id="UP000199155">
    <property type="component" value="Unassembled WGS sequence"/>
</dbReference>
<keyword evidence="1" id="KW-0812">Transmembrane</keyword>
<dbReference type="Gene3D" id="3.40.50.1820">
    <property type="entry name" value="alpha/beta hydrolase"/>
    <property type="match status" value="1"/>
</dbReference>
<protein>
    <submittedName>
        <fullName evidence="3">Alpha/beta hydrolase</fullName>
    </submittedName>
</protein>